<sequence length="117" mass="12996">MSCTCAACCDDESATGPVRLFTPYKRIRTKKHSSSHSKKKKIEDGAAISNDEDSCDSSVGISLDNGDMDIKDEEPILIQTGDISQAEIVQSNDSIEDMFKKLENVSFFLVMYQLTYN</sequence>
<protein>
    <submittedName>
        <fullName evidence="2">Deformed epidermal autoregulatory factor 1</fullName>
    </submittedName>
</protein>
<organism evidence="2">
    <name type="scientific">Schizaphis graminum</name>
    <name type="common">Green bug aphid</name>
    <dbReference type="NCBI Taxonomy" id="13262"/>
    <lineage>
        <taxon>Eukaryota</taxon>
        <taxon>Metazoa</taxon>
        <taxon>Ecdysozoa</taxon>
        <taxon>Arthropoda</taxon>
        <taxon>Hexapoda</taxon>
        <taxon>Insecta</taxon>
        <taxon>Pterygota</taxon>
        <taxon>Neoptera</taxon>
        <taxon>Paraneoptera</taxon>
        <taxon>Hemiptera</taxon>
        <taxon>Sternorrhyncha</taxon>
        <taxon>Aphidomorpha</taxon>
        <taxon>Aphidoidea</taxon>
        <taxon>Aphididae</taxon>
        <taxon>Aphidini</taxon>
        <taxon>Schizaphis</taxon>
    </lineage>
</organism>
<accession>A0A2S2NZV3</accession>
<evidence type="ECO:0000313" key="2">
    <source>
        <dbReference type="EMBL" id="MBY22226.1"/>
    </source>
</evidence>
<evidence type="ECO:0000256" key="1">
    <source>
        <dbReference type="SAM" id="MobiDB-lite"/>
    </source>
</evidence>
<dbReference type="EMBL" id="GGMR01009607">
    <property type="protein sequence ID" value="MBY22226.1"/>
    <property type="molecule type" value="Transcribed_RNA"/>
</dbReference>
<feature type="compositionally biased region" description="Basic residues" evidence="1">
    <location>
        <begin position="31"/>
        <end position="40"/>
    </location>
</feature>
<name>A0A2S2NZV3_SCHGA</name>
<proteinExistence type="predicted"/>
<dbReference type="AlphaFoldDB" id="A0A2S2NZV3"/>
<reference evidence="2" key="1">
    <citation type="submission" date="2018-04" db="EMBL/GenBank/DDBJ databases">
        <title>Transcriptome of Schizaphis graminum biotype I.</title>
        <authorList>
            <person name="Scully E.D."/>
            <person name="Geib S.M."/>
            <person name="Palmer N.A."/>
            <person name="Koch K."/>
            <person name="Bradshaw J."/>
            <person name="Heng-Moss T."/>
            <person name="Sarath G."/>
        </authorList>
    </citation>
    <scope>NUCLEOTIDE SEQUENCE</scope>
</reference>
<gene>
    <name evidence="2" type="primary">Deaf1_1</name>
    <name evidence="2" type="ORF">g.46273</name>
</gene>
<feature type="region of interest" description="Disordered" evidence="1">
    <location>
        <begin position="31"/>
        <end position="58"/>
    </location>
</feature>